<protein>
    <submittedName>
        <fullName evidence="2">DUF1801 domain-containing protein</fullName>
    </submittedName>
</protein>
<dbReference type="Pfam" id="PF08818">
    <property type="entry name" value="DUF1801"/>
    <property type="match status" value="1"/>
</dbReference>
<dbReference type="EMBL" id="JBHUEY010000001">
    <property type="protein sequence ID" value="MFD1781777.1"/>
    <property type="molecule type" value="Genomic_DNA"/>
</dbReference>
<dbReference type="InterPro" id="IPR014922">
    <property type="entry name" value="YdhG-like"/>
</dbReference>
<dbReference type="Proteomes" id="UP001597237">
    <property type="component" value="Unassembled WGS sequence"/>
</dbReference>
<gene>
    <name evidence="2" type="ORF">ACFSC0_00080</name>
</gene>
<accession>A0ABW4MW12</accession>
<evidence type="ECO:0000313" key="3">
    <source>
        <dbReference type="Proteomes" id="UP001597237"/>
    </source>
</evidence>
<keyword evidence="3" id="KW-1185">Reference proteome</keyword>
<evidence type="ECO:0000313" key="2">
    <source>
        <dbReference type="EMBL" id="MFD1781777.1"/>
    </source>
</evidence>
<proteinExistence type="predicted"/>
<sequence length="142" mass="15427">MRAAGLGWHSVGVDELFLFPSAVARDPAVDAWFAAPDHELRRLAQPWFDEIRGCGPDVRELMHDGHPTACVEDAAFAYVDAFSAHASVGFFFGAALDDPAGLLEGGGKRMRHVKLRWGKPVDAPALRGLIAAAYRDMRARLG</sequence>
<comment type="caution">
    <text evidence="2">The sequence shown here is derived from an EMBL/GenBank/DDBJ whole genome shotgun (WGS) entry which is preliminary data.</text>
</comment>
<reference evidence="3" key="1">
    <citation type="journal article" date="2019" name="Int. J. Syst. Evol. Microbiol.">
        <title>The Global Catalogue of Microorganisms (GCM) 10K type strain sequencing project: providing services to taxonomists for standard genome sequencing and annotation.</title>
        <authorList>
            <consortium name="The Broad Institute Genomics Platform"/>
            <consortium name="The Broad Institute Genome Sequencing Center for Infectious Disease"/>
            <person name="Wu L."/>
            <person name="Ma J."/>
        </authorList>
    </citation>
    <scope>NUCLEOTIDE SEQUENCE [LARGE SCALE GENOMIC DNA]</scope>
    <source>
        <strain evidence="3">DFY28</strain>
    </source>
</reference>
<name>A0ABW4MW12_9CAUL</name>
<organism evidence="2 3">
    <name type="scientific">Phenylobacterium terrae</name>
    <dbReference type="NCBI Taxonomy" id="2665495"/>
    <lineage>
        <taxon>Bacteria</taxon>
        <taxon>Pseudomonadati</taxon>
        <taxon>Pseudomonadota</taxon>
        <taxon>Alphaproteobacteria</taxon>
        <taxon>Caulobacterales</taxon>
        <taxon>Caulobacteraceae</taxon>
        <taxon>Phenylobacterium</taxon>
    </lineage>
</organism>
<feature type="domain" description="YdhG-like" evidence="1">
    <location>
        <begin position="51"/>
        <end position="133"/>
    </location>
</feature>
<dbReference type="Gene3D" id="3.90.1150.200">
    <property type="match status" value="1"/>
</dbReference>
<evidence type="ECO:0000259" key="1">
    <source>
        <dbReference type="Pfam" id="PF08818"/>
    </source>
</evidence>
<dbReference type="RefSeq" id="WP_377281390.1">
    <property type="nucleotide sequence ID" value="NZ_JBHRSI010000003.1"/>
</dbReference>
<dbReference type="SUPFAM" id="SSF159888">
    <property type="entry name" value="YdhG-like"/>
    <property type="match status" value="1"/>
</dbReference>